<keyword evidence="2" id="KW-1185">Reference proteome</keyword>
<dbReference type="Proteomes" id="UP001054945">
    <property type="component" value="Unassembled WGS sequence"/>
</dbReference>
<protein>
    <submittedName>
        <fullName evidence="1">Uncharacterized protein</fullName>
    </submittedName>
</protein>
<proteinExistence type="predicted"/>
<comment type="caution">
    <text evidence="1">The sequence shown here is derived from an EMBL/GenBank/DDBJ whole genome shotgun (WGS) entry which is preliminary data.</text>
</comment>
<reference evidence="1 2" key="1">
    <citation type="submission" date="2021-06" db="EMBL/GenBank/DDBJ databases">
        <title>Caerostris extrusa draft genome.</title>
        <authorList>
            <person name="Kono N."/>
            <person name="Arakawa K."/>
        </authorList>
    </citation>
    <scope>NUCLEOTIDE SEQUENCE [LARGE SCALE GENOMIC DNA]</scope>
</reference>
<accession>A0AAV4ULN3</accession>
<evidence type="ECO:0000313" key="1">
    <source>
        <dbReference type="EMBL" id="GIY58621.1"/>
    </source>
</evidence>
<evidence type="ECO:0000313" key="2">
    <source>
        <dbReference type="Proteomes" id="UP001054945"/>
    </source>
</evidence>
<dbReference type="AlphaFoldDB" id="A0AAV4ULN3"/>
<dbReference type="EMBL" id="BPLR01013083">
    <property type="protein sequence ID" value="GIY58621.1"/>
    <property type="molecule type" value="Genomic_DNA"/>
</dbReference>
<gene>
    <name evidence="1" type="ORF">CEXT_444701</name>
</gene>
<organism evidence="1 2">
    <name type="scientific">Caerostris extrusa</name>
    <name type="common">Bark spider</name>
    <name type="synonym">Caerostris bankana</name>
    <dbReference type="NCBI Taxonomy" id="172846"/>
    <lineage>
        <taxon>Eukaryota</taxon>
        <taxon>Metazoa</taxon>
        <taxon>Ecdysozoa</taxon>
        <taxon>Arthropoda</taxon>
        <taxon>Chelicerata</taxon>
        <taxon>Arachnida</taxon>
        <taxon>Araneae</taxon>
        <taxon>Araneomorphae</taxon>
        <taxon>Entelegynae</taxon>
        <taxon>Araneoidea</taxon>
        <taxon>Araneidae</taxon>
        <taxon>Caerostris</taxon>
    </lineage>
</organism>
<name>A0AAV4ULN3_CAEEX</name>
<sequence length="106" mass="12560">MKKRKKLKIESNERIREQSRWFFEKGREGGVNTNIRTIPLWQIEEEGHTSPFRCAAHCVCAEKMLRKRCRGEHGTVNFWRIKFHGGAESTYLPGKQFIRIQRGEVE</sequence>